<keyword evidence="8" id="KW-0862">Zinc</keyword>
<evidence type="ECO:0000256" key="1">
    <source>
        <dbReference type="ARBA" id="ARBA00004286"/>
    </source>
</evidence>
<feature type="compositionally biased region" description="Basic and acidic residues" evidence="11">
    <location>
        <begin position="536"/>
        <end position="565"/>
    </location>
</feature>
<feature type="region of interest" description="Disordered" evidence="11">
    <location>
        <begin position="222"/>
        <end position="335"/>
    </location>
</feature>
<evidence type="ECO:0000256" key="11">
    <source>
        <dbReference type="SAM" id="MobiDB-lite"/>
    </source>
</evidence>
<feature type="compositionally biased region" description="Basic and acidic residues" evidence="11">
    <location>
        <begin position="446"/>
        <end position="455"/>
    </location>
</feature>
<evidence type="ECO:0000256" key="2">
    <source>
        <dbReference type="ARBA" id="ARBA00009240"/>
    </source>
</evidence>
<keyword evidence="7" id="KW-0863">Zinc-finger</keyword>
<dbReference type="InterPro" id="IPR018610">
    <property type="entry name" value="UVSSA"/>
</dbReference>
<dbReference type="Proteomes" id="UP001318040">
    <property type="component" value="Chromosome 9"/>
</dbReference>
<proteinExistence type="inferred from homology"/>
<evidence type="ECO:0000313" key="14">
    <source>
        <dbReference type="RefSeq" id="XP_032806787.1"/>
    </source>
</evidence>
<name>A0AAJ7SW88_PETMA</name>
<dbReference type="PANTHER" id="PTHR28670">
    <property type="entry name" value="UV-STIMULATED SCAFFOLD PROTEIN A"/>
    <property type="match status" value="1"/>
</dbReference>
<dbReference type="KEGG" id="pmrn:116940723"/>
<evidence type="ECO:0000256" key="3">
    <source>
        <dbReference type="ARBA" id="ARBA00022111"/>
    </source>
</evidence>
<gene>
    <name evidence="14 15" type="primary">UVSSA</name>
</gene>
<feature type="region of interest" description="Disordered" evidence="11">
    <location>
        <begin position="161"/>
        <end position="181"/>
    </location>
</feature>
<reference evidence="14 15" key="1">
    <citation type="submission" date="2025-04" db="UniProtKB">
        <authorList>
            <consortium name="RefSeq"/>
        </authorList>
    </citation>
    <scope>IDENTIFICATION</scope>
    <source>
        <tissue evidence="14 15">Sperm</tissue>
    </source>
</reference>
<feature type="compositionally biased region" description="Acidic residues" evidence="11">
    <location>
        <begin position="296"/>
        <end position="316"/>
    </location>
</feature>
<evidence type="ECO:0000256" key="4">
    <source>
        <dbReference type="ARBA" id="ARBA00022454"/>
    </source>
</evidence>
<feature type="compositionally biased region" description="Polar residues" evidence="11">
    <location>
        <begin position="258"/>
        <end position="274"/>
    </location>
</feature>
<evidence type="ECO:0000256" key="10">
    <source>
        <dbReference type="ARBA" id="ARBA00023204"/>
    </source>
</evidence>
<dbReference type="GO" id="GO:0000993">
    <property type="term" value="F:RNA polymerase II complex binding"/>
    <property type="evidence" value="ECO:0007669"/>
    <property type="project" value="TreeGrafter"/>
</dbReference>
<feature type="region of interest" description="Disordered" evidence="11">
    <location>
        <begin position="429"/>
        <end position="455"/>
    </location>
</feature>
<organism evidence="13 15">
    <name type="scientific">Petromyzon marinus</name>
    <name type="common">Sea lamprey</name>
    <dbReference type="NCBI Taxonomy" id="7757"/>
    <lineage>
        <taxon>Eukaryota</taxon>
        <taxon>Metazoa</taxon>
        <taxon>Chordata</taxon>
        <taxon>Craniata</taxon>
        <taxon>Vertebrata</taxon>
        <taxon>Cyclostomata</taxon>
        <taxon>Hyperoartia</taxon>
        <taxon>Petromyzontiformes</taxon>
        <taxon>Petromyzontidae</taxon>
        <taxon>Petromyzon</taxon>
    </lineage>
</organism>
<accession>A0AAJ7SW88</accession>
<dbReference type="GO" id="GO:0009411">
    <property type="term" value="P:response to UV"/>
    <property type="evidence" value="ECO:0007669"/>
    <property type="project" value="InterPro"/>
</dbReference>
<evidence type="ECO:0000256" key="6">
    <source>
        <dbReference type="ARBA" id="ARBA00022763"/>
    </source>
</evidence>
<evidence type="ECO:0000256" key="8">
    <source>
        <dbReference type="ARBA" id="ARBA00022833"/>
    </source>
</evidence>
<evidence type="ECO:0000313" key="13">
    <source>
        <dbReference type="Proteomes" id="UP001318040"/>
    </source>
</evidence>
<dbReference type="InterPro" id="IPR049431">
    <property type="entry name" value="UVSSA_C"/>
</dbReference>
<evidence type="ECO:0000256" key="5">
    <source>
        <dbReference type="ARBA" id="ARBA00022723"/>
    </source>
</evidence>
<dbReference type="CTD" id="57654"/>
<dbReference type="GO" id="GO:0006283">
    <property type="term" value="P:transcription-coupled nucleotide-excision repair"/>
    <property type="evidence" value="ECO:0007669"/>
    <property type="project" value="TreeGrafter"/>
</dbReference>
<dbReference type="RefSeq" id="XP_032806787.1">
    <property type="nucleotide sequence ID" value="XM_032950896.1"/>
</dbReference>
<dbReference type="Pfam" id="PF09740">
    <property type="entry name" value="DUF2043"/>
    <property type="match status" value="1"/>
</dbReference>
<dbReference type="PANTHER" id="PTHR28670:SF1">
    <property type="entry name" value="UV-STIMULATED SCAFFOLD PROTEIN A"/>
    <property type="match status" value="1"/>
</dbReference>
<dbReference type="GO" id="GO:0008270">
    <property type="term" value="F:zinc ion binding"/>
    <property type="evidence" value="ECO:0007669"/>
    <property type="project" value="UniProtKB-KW"/>
</dbReference>
<evidence type="ECO:0000256" key="9">
    <source>
        <dbReference type="ARBA" id="ARBA00023054"/>
    </source>
</evidence>
<comment type="similarity">
    <text evidence="2">Belongs to the UVSSA family.</text>
</comment>
<dbReference type="GO" id="GO:0005694">
    <property type="term" value="C:chromosome"/>
    <property type="evidence" value="ECO:0007669"/>
    <property type="project" value="UniProtKB-SubCell"/>
</dbReference>
<keyword evidence="4" id="KW-0158">Chromosome</keyword>
<sequence length="645" mass="71373">MELAACERLSQLLEELTTAGGERLDPAGMKELKKICKQSDAYVQHAYQLLLTQLRQEHSEVRLAALLVADELFSRSHAFRLALLSDLQLVLELTAETDPERPLPPPSAAAHRLRGLALRTVHAWHERYGQDYRKLALGYHFLKHARKVDFQDVQARSLAQRQREAEQQRRQETLNKEKARKAAAEMEETVGELQDCLTQAESCFRLLLPSLGEFDVFPSDAGSAGRGGSPAALNNGDNLQWNPSLGGASAAARDEEGSSATPRSQQQPGCSTDDASAPPPSCGWGSGVMVTQGVSDPDEDDEDEDDDDDDDEDSGEGGEAAGGGSGKEEQGPTFMRDHGLISHSYSLTLEIPPVVVVQEDEDNSAVLTTLRDQLGLIQTRHLPRVQAWLQAFTRAGVNDASLKRAIDIKMALEATVKKHEEMNIHYRASRAQHSPVEESDSEFEEVPEKDGYEPHIPEHRRAEYGLEPESLQEPRPGPSRGLAPGGPGTSRAAALRTCRAPLPDGRLCERADRHKCPFHGKIVPRDEKGVPASAEDAARLERERRQREEAERPGWRDAELMRDIEAATGLDLGSSRPERGKGRGKGKRKKYPNLTDVKQLNNTARSRLERKVFNRASVKRVSAAMSKLDRGKHERFTNQFTYALT</sequence>
<keyword evidence="10" id="KW-0234">DNA repair</keyword>
<comment type="subcellular location">
    <subcellularLocation>
        <location evidence="1">Chromosome</location>
    </subcellularLocation>
</comment>
<protein>
    <recommendedName>
        <fullName evidence="3">UV-stimulated scaffold protein A</fullName>
    </recommendedName>
</protein>
<dbReference type="InterPro" id="IPR049408">
    <property type="entry name" value="UVSSA_N_a-solenoid_rpt"/>
</dbReference>
<dbReference type="AlphaFoldDB" id="A0AAJ7SW88"/>
<keyword evidence="9" id="KW-0175">Coiled coil</keyword>
<keyword evidence="5" id="KW-0479">Metal-binding</keyword>
<feature type="compositionally biased region" description="Basic and acidic residues" evidence="11">
    <location>
        <begin position="326"/>
        <end position="335"/>
    </location>
</feature>
<keyword evidence="6" id="KW-0227">DNA damage</keyword>
<feature type="domain" description="UV-stimulated scaffold protein A C-terminal" evidence="12">
    <location>
        <begin position="496"/>
        <end position="532"/>
    </location>
</feature>
<evidence type="ECO:0000256" key="7">
    <source>
        <dbReference type="ARBA" id="ARBA00022771"/>
    </source>
</evidence>
<feature type="region of interest" description="Disordered" evidence="11">
    <location>
        <begin position="522"/>
        <end position="595"/>
    </location>
</feature>
<evidence type="ECO:0000313" key="15">
    <source>
        <dbReference type="RefSeq" id="XP_032806788.1"/>
    </source>
</evidence>
<dbReference type="RefSeq" id="XP_032806788.1">
    <property type="nucleotide sequence ID" value="XM_032950897.1"/>
</dbReference>
<evidence type="ECO:0000259" key="12">
    <source>
        <dbReference type="Pfam" id="PF09740"/>
    </source>
</evidence>
<dbReference type="Pfam" id="PF20867">
    <property type="entry name" value="UVSSA_N"/>
    <property type="match status" value="1"/>
</dbReference>
<feature type="region of interest" description="Disordered" evidence="11">
    <location>
        <begin position="467"/>
        <end position="492"/>
    </location>
</feature>
<keyword evidence="13" id="KW-1185">Reference proteome</keyword>
<feature type="compositionally biased region" description="Basic residues" evidence="11">
    <location>
        <begin position="582"/>
        <end position="591"/>
    </location>
</feature>